<evidence type="ECO:0000313" key="2">
    <source>
        <dbReference type="Proteomes" id="UP000192582"/>
    </source>
</evidence>
<dbReference type="Proteomes" id="UP000192582">
    <property type="component" value="Unassembled WGS sequence"/>
</dbReference>
<dbReference type="EMBL" id="FWWU01000009">
    <property type="protein sequence ID" value="SMB90171.1"/>
    <property type="molecule type" value="Genomic_DNA"/>
</dbReference>
<organism evidence="1 2">
    <name type="scientific">Deinococcus hopiensis KR-140</name>
    <dbReference type="NCBI Taxonomy" id="695939"/>
    <lineage>
        <taxon>Bacteria</taxon>
        <taxon>Thermotogati</taxon>
        <taxon>Deinococcota</taxon>
        <taxon>Deinococci</taxon>
        <taxon>Deinococcales</taxon>
        <taxon>Deinococcaceae</taxon>
        <taxon>Deinococcus</taxon>
    </lineage>
</organism>
<name>A0A1W1VAU6_9DEIO</name>
<evidence type="ECO:0000313" key="1">
    <source>
        <dbReference type="EMBL" id="SMB90171.1"/>
    </source>
</evidence>
<dbReference type="InterPro" id="IPR029044">
    <property type="entry name" value="Nucleotide-diphossugar_trans"/>
</dbReference>
<reference evidence="1 2" key="1">
    <citation type="submission" date="2017-04" db="EMBL/GenBank/DDBJ databases">
        <authorList>
            <person name="Afonso C.L."/>
            <person name="Miller P.J."/>
            <person name="Scott M.A."/>
            <person name="Spackman E."/>
            <person name="Goraichik I."/>
            <person name="Dimitrov K.M."/>
            <person name="Suarez D.L."/>
            <person name="Swayne D.E."/>
        </authorList>
    </citation>
    <scope>NUCLEOTIDE SEQUENCE [LARGE SCALE GENOMIC DNA]</scope>
    <source>
        <strain evidence="1 2">KR-140</strain>
    </source>
</reference>
<gene>
    <name evidence="1" type="ORF">SAMN00790413_00670</name>
</gene>
<dbReference type="RefSeq" id="WP_139806831.1">
    <property type="nucleotide sequence ID" value="NZ_FWWU01000009.1"/>
</dbReference>
<proteinExistence type="predicted"/>
<keyword evidence="2" id="KW-1185">Reference proteome</keyword>
<dbReference type="AlphaFoldDB" id="A0A1W1VAU6"/>
<protein>
    <submittedName>
        <fullName evidence="1">Uncharacterized protein</fullName>
    </submittedName>
</protein>
<dbReference type="Gene3D" id="3.90.550.10">
    <property type="entry name" value="Spore Coat Polysaccharide Biosynthesis Protein SpsA, Chain A"/>
    <property type="match status" value="1"/>
</dbReference>
<dbReference type="STRING" id="695939.SAMN00790413_00670"/>
<accession>A0A1W1VAU6</accession>
<dbReference type="SUPFAM" id="SSF53448">
    <property type="entry name" value="Nucleotide-diphospho-sugar transferases"/>
    <property type="match status" value="1"/>
</dbReference>
<sequence>MAKRSIFTIVNNNYIHFAQALAESIFRNSPGQDFFIILLDDKEEYLNFDPRIKIIRAEDLRIEDFVHRAFYYDITELATSIKPDVFLHMSDLGYDSVIYFDPDIYLYENLGDLYSLIEDNNIVVTPHLPAPINTPDGLRPNELDILRTGVYNLGFIGIHLTDESIRFLRWWASRLKYYSFESYDSGLYTDQKWINIAATMFSGLRVLDTPGYNLAYWNLHAHKVTSNKDKHFVDGKKLIFFHFSGFKIDAEQISKNQNRYSFTDKPELKVIFDGYRSEVLKFYNKKRSLVYKYANFSTGKSISSFQRSTYFMIYCKKNLTFNPFDCDWHGIIDQAVASEDAVKIKIHTTDSLSRYVKSKLIRSSARLMVRRGMGVNRSFSSVIHNIHLMTNRLNYSNLLSILILTGED</sequence>
<dbReference type="OrthoDB" id="186344at2"/>